<dbReference type="InterPro" id="IPR009739">
    <property type="entry name" value="LprI-like_N"/>
</dbReference>
<evidence type="ECO:0000313" key="2">
    <source>
        <dbReference type="EMBL" id="GEN61699.1"/>
    </source>
</evidence>
<feature type="domain" description="Lysozyme inhibitor LprI-like N-terminal" evidence="1">
    <location>
        <begin position="7"/>
        <end position="93"/>
    </location>
</feature>
<sequence length="105" mass="11740">MDAAGGVDPAMIECGGQELERRNADLNRAYKALSTKVVRGEVLAHLRTSERSWMKFRDDECDLIGAAYGDGSLTKILFQQCLIDATKTRTKTLENYLQQPDFSQP</sequence>
<dbReference type="PANTHER" id="PTHR39176:SF1">
    <property type="entry name" value="PERIPLASMIC PROTEIN"/>
    <property type="match status" value="1"/>
</dbReference>
<protein>
    <recommendedName>
        <fullName evidence="1">Lysozyme inhibitor LprI-like N-terminal domain-containing protein</fullName>
    </recommendedName>
</protein>
<evidence type="ECO:0000259" key="1">
    <source>
        <dbReference type="Pfam" id="PF07007"/>
    </source>
</evidence>
<dbReference type="Gene3D" id="1.20.1270.180">
    <property type="match status" value="1"/>
</dbReference>
<dbReference type="STRING" id="1120919.GCA_000429165_03807"/>
<dbReference type="Proteomes" id="UP000321635">
    <property type="component" value="Unassembled WGS sequence"/>
</dbReference>
<name>A0A511XFI1_9PROT</name>
<dbReference type="AlphaFoldDB" id="A0A511XFI1"/>
<dbReference type="EMBL" id="BJYF01000060">
    <property type="protein sequence ID" value="GEN61699.1"/>
    <property type="molecule type" value="Genomic_DNA"/>
</dbReference>
<evidence type="ECO:0000313" key="3">
    <source>
        <dbReference type="Proteomes" id="UP000321635"/>
    </source>
</evidence>
<proteinExistence type="predicted"/>
<comment type="caution">
    <text evidence="2">The sequence shown here is derived from an EMBL/GenBank/DDBJ whole genome shotgun (WGS) entry which is preliminary data.</text>
</comment>
<dbReference type="PANTHER" id="PTHR39176">
    <property type="entry name" value="PERIPLASMIC PROTEIN-RELATED"/>
    <property type="match status" value="1"/>
</dbReference>
<dbReference type="Pfam" id="PF07007">
    <property type="entry name" value="LprI"/>
    <property type="match status" value="1"/>
</dbReference>
<gene>
    <name evidence="2" type="ORF">ANI02nite_35830</name>
</gene>
<reference evidence="2 3" key="1">
    <citation type="submission" date="2019-07" db="EMBL/GenBank/DDBJ databases">
        <title>Whole genome shotgun sequence of Acetobacter nitrogenifigens NBRC 105050.</title>
        <authorList>
            <person name="Hosoyama A."/>
            <person name="Uohara A."/>
            <person name="Ohji S."/>
            <person name="Ichikawa N."/>
        </authorList>
    </citation>
    <scope>NUCLEOTIDE SEQUENCE [LARGE SCALE GENOMIC DNA]</scope>
    <source>
        <strain evidence="2 3">NBRC 105050</strain>
    </source>
</reference>
<keyword evidence="3" id="KW-1185">Reference proteome</keyword>
<accession>A0A511XFI1</accession>
<organism evidence="2 3">
    <name type="scientific">Acetobacter nitrogenifigens DSM 23921 = NBRC 105050</name>
    <dbReference type="NCBI Taxonomy" id="1120919"/>
    <lineage>
        <taxon>Bacteria</taxon>
        <taxon>Pseudomonadati</taxon>
        <taxon>Pseudomonadota</taxon>
        <taxon>Alphaproteobacteria</taxon>
        <taxon>Acetobacterales</taxon>
        <taxon>Acetobacteraceae</taxon>
        <taxon>Acetobacter</taxon>
    </lineage>
</organism>